<name>A0AAE0VHC4_9BIVA</name>
<evidence type="ECO:0000256" key="4">
    <source>
        <dbReference type="RuleBase" id="RU004262"/>
    </source>
</evidence>
<dbReference type="AlphaFoldDB" id="A0AAE0VHC4"/>
<reference evidence="6" key="2">
    <citation type="journal article" date="2021" name="Genome Biol. Evol.">
        <title>Developing a high-quality reference genome for a parasitic bivalve with doubly uniparental inheritance (Bivalvia: Unionida).</title>
        <authorList>
            <person name="Smith C.H."/>
        </authorList>
    </citation>
    <scope>NUCLEOTIDE SEQUENCE</scope>
    <source>
        <strain evidence="6">CHS0354</strain>
        <tissue evidence="6">Mantle</tissue>
    </source>
</reference>
<evidence type="ECO:0000256" key="3">
    <source>
        <dbReference type="ARBA" id="ARBA00022525"/>
    </source>
</evidence>
<gene>
    <name evidence="6" type="ORF">CHS0354_034572</name>
</gene>
<reference evidence="6" key="1">
    <citation type="journal article" date="2021" name="Genome Biol. Evol.">
        <title>A High-Quality Reference Genome for a Parasitic Bivalve with Doubly Uniparental Inheritance (Bivalvia: Unionida).</title>
        <authorList>
            <person name="Smith C.H."/>
        </authorList>
    </citation>
    <scope>NUCLEOTIDE SEQUENCE</scope>
    <source>
        <strain evidence="6">CHS0354</strain>
    </source>
</reference>
<keyword evidence="7" id="KW-1185">Reference proteome</keyword>
<sequence>VLCRHRRATQYFIESINSACTFRGYRCKSYEDFRQGDCMPCKEWGCGYMGFHADRVKPPAETTNVKYFLKTGHSTPFCSHNYQINILFGIVSASPMEKGKVQMNLIGSRGQLGEIALTNKVNKVRVSWYPGFKPTTSQRSIYIVKLAMVKGETSKIVNFLTHNETIEAGHTQYFTAKRF</sequence>
<reference evidence="6" key="3">
    <citation type="submission" date="2023-05" db="EMBL/GenBank/DDBJ databases">
        <authorList>
            <person name="Smith C.H."/>
        </authorList>
    </citation>
    <scope>NUCLEOTIDE SEQUENCE</scope>
    <source>
        <strain evidence="6">CHS0354</strain>
        <tissue evidence="6">Mantle</tissue>
    </source>
</reference>
<dbReference type="SUPFAM" id="SSF53474">
    <property type="entry name" value="alpha/beta-Hydrolases"/>
    <property type="match status" value="1"/>
</dbReference>
<dbReference type="Pfam" id="PF00151">
    <property type="entry name" value="Lipase"/>
    <property type="match status" value="1"/>
</dbReference>
<keyword evidence="3" id="KW-0964">Secreted</keyword>
<comment type="subcellular location">
    <subcellularLocation>
        <location evidence="1">Secreted</location>
    </subcellularLocation>
</comment>
<feature type="domain" description="Lipase" evidence="5">
    <location>
        <begin position="1"/>
        <end position="77"/>
    </location>
</feature>
<dbReference type="PRINTS" id="PR00821">
    <property type="entry name" value="TAGLIPASE"/>
</dbReference>
<organism evidence="6 7">
    <name type="scientific">Potamilus streckersoni</name>
    <dbReference type="NCBI Taxonomy" id="2493646"/>
    <lineage>
        <taxon>Eukaryota</taxon>
        <taxon>Metazoa</taxon>
        <taxon>Spiralia</taxon>
        <taxon>Lophotrochozoa</taxon>
        <taxon>Mollusca</taxon>
        <taxon>Bivalvia</taxon>
        <taxon>Autobranchia</taxon>
        <taxon>Heteroconchia</taxon>
        <taxon>Palaeoheterodonta</taxon>
        <taxon>Unionida</taxon>
        <taxon>Unionoidea</taxon>
        <taxon>Unionidae</taxon>
        <taxon>Ambleminae</taxon>
        <taxon>Lampsilini</taxon>
        <taxon>Potamilus</taxon>
    </lineage>
</organism>
<dbReference type="InterPro" id="IPR013818">
    <property type="entry name" value="Lipase"/>
</dbReference>
<proteinExistence type="inferred from homology"/>
<comment type="caution">
    <text evidence="6">The sequence shown here is derived from an EMBL/GenBank/DDBJ whole genome shotgun (WGS) entry which is preliminary data.</text>
</comment>
<evidence type="ECO:0000259" key="5">
    <source>
        <dbReference type="Pfam" id="PF00151"/>
    </source>
</evidence>
<evidence type="ECO:0000313" key="6">
    <source>
        <dbReference type="EMBL" id="KAK3577934.1"/>
    </source>
</evidence>
<dbReference type="GO" id="GO:0005615">
    <property type="term" value="C:extracellular space"/>
    <property type="evidence" value="ECO:0007669"/>
    <property type="project" value="TreeGrafter"/>
</dbReference>
<accession>A0AAE0VHC4</accession>
<evidence type="ECO:0000313" key="7">
    <source>
        <dbReference type="Proteomes" id="UP001195483"/>
    </source>
</evidence>
<evidence type="ECO:0000256" key="1">
    <source>
        <dbReference type="ARBA" id="ARBA00004613"/>
    </source>
</evidence>
<dbReference type="Gene3D" id="3.40.50.1820">
    <property type="entry name" value="alpha/beta hydrolase"/>
    <property type="match status" value="1"/>
</dbReference>
<dbReference type="Proteomes" id="UP001195483">
    <property type="component" value="Unassembled WGS sequence"/>
</dbReference>
<dbReference type="GO" id="GO:0016298">
    <property type="term" value="F:lipase activity"/>
    <property type="evidence" value="ECO:0007669"/>
    <property type="project" value="InterPro"/>
</dbReference>
<dbReference type="PANTHER" id="PTHR11610">
    <property type="entry name" value="LIPASE"/>
    <property type="match status" value="1"/>
</dbReference>
<comment type="similarity">
    <text evidence="2 4">Belongs to the AB hydrolase superfamily. Lipase family.</text>
</comment>
<protein>
    <recommendedName>
        <fullName evidence="5">Lipase domain-containing protein</fullName>
    </recommendedName>
</protein>
<feature type="non-terminal residue" evidence="6">
    <location>
        <position position="179"/>
    </location>
</feature>
<dbReference type="EMBL" id="JAEAOA010002034">
    <property type="protein sequence ID" value="KAK3577934.1"/>
    <property type="molecule type" value="Genomic_DNA"/>
</dbReference>
<dbReference type="PANTHER" id="PTHR11610:SF173">
    <property type="entry name" value="LIPASE DOMAIN-CONTAINING PROTEIN-RELATED"/>
    <property type="match status" value="1"/>
</dbReference>
<dbReference type="InterPro" id="IPR000734">
    <property type="entry name" value="TAG_lipase"/>
</dbReference>
<evidence type="ECO:0000256" key="2">
    <source>
        <dbReference type="ARBA" id="ARBA00010701"/>
    </source>
</evidence>
<dbReference type="GO" id="GO:0016042">
    <property type="term" value="P:lipid catabolic process"/>
    <property type="evidence" value="ECO:0007669"/>
    <property type="project" value="TreeGrafter"/>
</dbReference>
<dbReference type="InterPro" id="IPR029058">
    <property type="entry name" value="AB_hydrolase_fold"/>
</dbReference>